<organism evidence="3 4">
    <name type="scientific">Sphingomonas citri</name>
    <dbReference type="NCBI Taxonomy" id="2862499"/>
    <lineage>
        <taxon>Bacteria</taxon>
        <taxon>Pseudomonadati</taxon>
        <taxon>Pseudomonadota</taxon>
        <taxon>Alphaproteobacteria</taxon>
        <taxon>Sphingomonadales</taxon>
        <taxon>Sphingomonadaceae</taxon>
        <taxon>Sphingomonas</taxon>
    </lineage>
</organism>
<feature type="signal peptide" evidence="1">
    <location>
        <begin position="1"/>
        <end position="21"/>
    </location>
</feature>
<gene>
    <name evidence="3" type="ORF">KZ820_09825</name>
</gene>
<reference evidence="3 4" key="1">
    <citation type="submission" date="2021-07" db="EMBL/GenBank/DDBJ databases">
        <title>Sphingomonas sp.</title>
        <authorList>
            <person name="Feng G."/>
            <person name="Li J."/>
            <person name="Pan M."/>
        </authorList>
    </citation>
    <scope>NUCLEOTIDE SEQUENCE [LARGE SCALE GENOMIC DNA]</scope>
    <source>
        <strain evidence="3 4">RRHST34</strain>
    </source>
</reference>
<keyword evidence="1" id="KW-0732">Signal</keyword>
<proteinExistence type="predicted"/>
<dbReference type="PANTHER" id="PTHR38593">
    <property type="entry name" value="BLR2558 PROTEIN"/>
    <property type="match status" value="1"/>
</dbReference>
<sequence>MRLTAGLLTIAAAVTAAPAGAQAMSAARYLEAAGAADLYERAASQMVLESTTDAKVREFARMMLADHARGSATLRAAAARARVRVPATAISPLQTELIAELRAETGLARDATYVAQQRAAHARALSLHQAYAAGGGAAALKAAAARNAAMVARHAEALKAM</sequence>
<feature type="chain" id="PRO_5047527608" evidence="1">
    <location>
        <begin position="22"/>
        <end position="161"/>
    </location>
</feature>
<protein>
    <submittedName>
        <fullName evidence="3">DUF4142 domain-containing protein</fullName>
    </submittedName>
</protein>
<evidence type="ECO:0000313" key="4">
    <source>
        <dbReference type="Proteomes" id="UP000759103"/>
    </source>
</evidence>
<dbReference type="Pfam" id="PF13628">
    <property type="entry name" value="DUF4142"/>
    <property type="match status" value="1"/>
</dbReference>
<dbReference type="InterPro" id="IPR025419">
    <property type="entry name" value="DUF4142"/>
</dbReference>
<dbReference type="Proteomes" id="UP000759103">
    <property type="component" value="Unassembled WGS sequence"/>
</dbReference>
<feature type="domain" description="DUF4142" evidence="2">
    <location>
        <begin position="26"/>
        <end position="161"/>
    </location>
</feature>
<accession>A0ABS7BN29</accession>
<dbReference type="RefSeq" id="WP_219748434.1">
    <property type="nucleotide sequence ID" value="NZ_JAHXZN010000002.1"/>
</dbReference>
<name>A0ABS7BN29_9SPHN</name>
<evidence type="ECO:0000259" key="2">
    <source>
        <dbReference type="Pfam" id="PF13628"/>
    </source>
</evidence>
<dbReference type="EMBL" id="JAHXZN010000002">
    <property type="protein sequence ID" value="MBW6531031.1"/>
    <property type="molecule type" value="Genomic_DNA"/>
</dbReference>
<comment type="caution">
    <text evidence="3">The sequence shown here is derived from an EMBL/GenBank/DDBJ whole genome shotgun (WGS) entry which is preliminary data.</text>
</comment>
<evidence type="ECO:0000256" key="1">
    <source>
        <dbReference type="SAM" id="SignalP"/>
    </source>
</evidence>
<evidence type="ECO:0000313" key="3">
    <source>
        <dbReference type="EMBL" id="MBW6531031.1"/>
    </source>
</evidence>
<keyword evidence="4" id="KW-1185">Reference proteome</keyword>
<dbReference type="PANTHER" id="PTHR38593:SF1">
    <property type="entry name" value="BLR2558 PROTEIN"/>
    <property type="match status" value="1"/>
</dbReference>